<comment type="caution">
    <text evidence="1">The sequence shown here is derived from an EMBL/GenBank/DDBJ whole genome shotgun (WGS) entry which is preliminary data.</text>
</comment>
<evidence type="ECO:0000313" key="1">
    <source>
        <dbReference type="EMBL" id="GGI15224.1"/>
    </source>
</evidence>
<evidence type="ECO:0000313" key="2">
    <source>
        <dbReference type="Proteomes" id="UP000626244"/>
    </source>
</evidence>
<reference evidence="2" key="1">
    <citation type="journal article" date="2019" name="Int. J. Syst. Evol. Microbiol.">
        <title>The Global Catalogue of Microorganisms (GCM) 10K type strain sequencing project: providing services to taxonomists for standard genome sequencing and annotation.</title>
        <authorList>
            <consortium name="The Broad Institute Genomics Platform"/>
            <consortium name="The Broad Institute Genome Sequencing Center for Infectious Disease"/>
            <person name="Wu L."/>
            <person name="Ma J."/>
        </authorList>
    </citation>
    <scope>NUCLEOTIDE SEQUENCE [LARGE SCALE GENOMIC DNA]</scope>
    <source>
        <strain evidence="2">CGMCC 1.14993</strain>
    </source>
</reference>
<protein>
    <submittedName>
        <fullName evidence="1">Uncharacterized protein</fullName>
    </submittedName>
</protein>
<name>A0A8J3AK97_9BACI</name>
<keyword evidence="2" id="KW-1185">Reference proteome</keyword>
<gene>
    <name evidence="1" type="ORF">GCM10007380_26900</name>
</gene>
<dbReference type="EMBL" id="BMHB01000001">
    <property type="protein sequence ID" value="GGI15224.1"/>
    <property type="molecule type" value="Genomic_DNA"/>
</dbReference>
<dbReference type="AlphaFoldDB" id="A0A8J3AK97"/>
<organism evidence="1 2">
    <name type="scientific">Gottfriedia solisilvae</name>
    <dbReference type="NCBI Taxonomy" id="1516104"/>
    <lineage>
        <taxon>Bacteria</taxon>
        <taxon>Bacillati</taxon>
        <taxon>Bacillota</taxon>
        <taxon>Bacilli</taxon>
        <taxon>Bacillales</taxon>
        <taxon>Bacillaceae</taxon>
        <taxon>Gottfriedia</taxon>
    </lineage>
</organism>
<proteinExistence type="predicted"/>
<accession>A0A8J3AK97</accession>
<dbReference type="Proteomes" id="UP000626244">
    <property type="component" value="Unassembled WGS sequence"/>
</dbReference>
<sequence>MTTAKDQSEEIILLIGVENFQAEHIGTTEDVQLAKDVVAKLIGNTLFFEKEGINYTVSYINKNISSEQHKKDIVKIANQML</sequence>